<dbReference type="GO" id="GO:0003676">
    <property type="term" value="F:nucleic acid binding"/>
    <property type="evidence" value="ECO:0007669"/>
    <property type="project" value="InterPro"/>
</dbReference>
<dbReference type="InterPro" id="IPR011856">
    <property type="entry name" value="tRNA_endonuc-like_dom_sf"/>
</dbReference>
<dbReference type="InterPro" id="IPR014883">
    <property type="entry name" value="VRR_NUC"/>
</dbReference>
<evidence type="ECO:0000313" key="6">
    <source>
        <dbReference type="Proteomes" id="UP000094067"/>
    </source>
</evidence>
<evidence type="ECO:0000256" key="2">
    <source>
        <dbReference type="ARBA" id="ARBA00022722"/>
    </source>
</evidence>
<comment type="caution">
    <text evidence="5">The sequence shown here is derived from an EMBL/GenBank/DDBJ whole genome shotgun (WGS) entry which is preliminary data.</text>
</comment>
<keyword evidence="3" id="KW-0378">Hydrolase</keyword>
<evidence type="ECO:0000313" key="5">
    <source>
        <dbReference type="EMBL" id="ODM03192.1"/>
    </source>
</evidence>
<sequence>MLEKELEEKFKDAVRKAGGKAYKFTSPGNDGVPDRLVVLPGNHVGFVELKQTGKSPTKLQKKQIGNLAAMGCCVMVLDRAEDISEVISKIKLHTGRRL</sequence>
<dbReference type="GO" id="GO:0004518">
    <property type="term" value="F:nuclease activity"/>
    <property type="evidence" value="ECO:0007669"/>
    <property type="project" value="UniProtKB-KW"/>
</dbReference>
<accession>A0A1E3A336</accession>
<feature type="domain" description="VRR-NUC" evidence="4">
    <location>
        <begin position="1"/>
        <end position="81"/>
    </location>
</feature>
<keyword evidence="2" id="KW-0540">Nuclease</keyword>
<gene>
    <name evidence="5" type="ORF">BEI61_03986</name>
</gene>
<evidence type="ECO:0000256" key="3">
    <source>
        <dbReference type="ARBA" id="ARBA00022801"/>
    </source>
</evidence>
<dbReference type="RefSeq" id="WP_069153723.1">
    <property type="nucleotide sequence ID" value="NZ_MCGH01000003.1"/>
</dbReference>
<comment type="cofactor">
    <cofactor evidence="1">
        <name>Mg(2+)</name>
        <dbReference type="ChEBI" id="CHEBI:18420"/>
    </cofactor>
</comment>
<organism evidence="5 6">
    <name type="scientific">Eisenbergiella tayi</name>
    <dbReference type="NCBI Taxonomy" id="1432052"/>
    <lineage>
        <taxon>Bacteria</taxon>
        <taxon>Bacillati</taxon>
        <taxon>Bacillota</taxon>
        <taxon>Clostridia</taxon>
        <taxon>Lachnospirales</taxon>
        <taxon>Lachnospiraceae</taxon>
        <taxon>Eisenbergiella</taxon>
    </lineage>
</organism>
<evidence type="ECO:0000259" key="4">
    <source>
        <dbReference type="SMART" id="SM00990"/>
    </source>
</evidence>
<dbReference type="AlphaFoldDB" id="A0A1E3A336"/>
<reference evidence="5 6" key="1">
    <citation type="submission" date="2016-07" db="EMBL/GenBank/DDBJ databases">
        <title>Characterization of isolates of Eisenbergiella tayi derived from blood cultures, using whole genome sequencing.</title>
        <authorList>
            <person name="Burdz T."/>
            <person name="Wiebe D."/>
            <person name="Huynh C."/>
            <person name="Bernard K."/>
        </authorList>
    </citation>
    <scope>NUCLEOTIDE SEQUENCE [LARGE SCALE GENOMIC DNA]</scope>
    <source>
        <strain evidence="5 6">NML 110608</strain>
    </source>
</reference>
<dbReference type="Gene3D" id="3.40.1350.10">
    <property type="match status" value="1"/>
</dbReference>
<name>A0A1E3A336_9FIRM</name>
<dbReference type="Proteomes" id="UP000094067">
    <property type="component" value="Unassembled WGS sequence"/>
</dbReference>
<dbReference type="SMART" id="SM00990">
    <property type="entry name" value="VRR_NUC"/>
    <property type="match status" value="1"/>
</dbReference>
<dbReference type="GO" id="GO:0016788">
    <property type="term" value="F:hydrolase activity, acting on ester bonds"/>
    <property type="evidence" value="ECO:0007669"/>
    <property type="project" value="InterPro"/>
</dbReference>
<evidence type="ECO:0000256" key="1">
    <source>
        <dbReference type="ARBA" id="ARBA00001946"/>
    </source>
</evidence>
<protein>
    <submittedName>
        <fullName evidence="5">VRR-NUC domain protein</fullName>
    </submittedName>
</protein>
<proteinExistence type="predicted"/>
<dbReference type="EMBL" id="MCGH01000003">
    <property type="protein sequence ID" value="ODM03192.1"/>
    <property type="molecule type" value="Genomic_DNA"/>
</dbReference>